<reference evidence="1 2" key="1">
    <citation type="submission" date="2020-07" db="EMBL/GenBank/DDBJ databases">
        <title>Endozoicomonas sp. nov., isolated from sediment.</title>
        <authorList>
            <person name="Gu T."/>
        </authorList>
    </citation>
    <scope>NUCLEOTIDE SEQUENCE [LARGE SCALE GENOMIC DNA]</scope>
    <source>
        <strain evidence="1 2">SM1973</strain>
    </source>
</reference>
<keyword evidence="2" id="KW-1185">Reference proteome</keyword>
<dbReference type="RefSeq" id="WP_219340371.1">
    <property type="nucleotide sequence ID" value="NZ_JACCKB010000484.1"/>
</dbReference>
<evidence type="ECO:0000313" key="2">
    <source>
        <dbReference type="Proteomes" id="UP000569732"/>
    </source>
</evidence>
<sequence length="138" mass="15409">KTREVIITAFSNPELFPIVHEIVKQLKDIDGWSFIALKQPRGFSFKISIGDKQLDVKNLLFTPIPNIPNGIQLVAPDDIAKSLSKGEDSEELAWLIVETGIGEKLTGKLEHIEFANSDATEKHKRPISELKNYIEATA</sequence>
<evidence type="ECO:0000313" key="1">
    <source>
        <dbReference type="EMBL" id="NYZ70413.1"/>
    </source>
</evidence>
<feature type="non-terminal residue" evidence="1">
    <location>
        <position position="1"/>
    </location>
</feature>
<dbReference type="EMBL" id="JACCKB010000484">
    <property type="protein sequence ID" value="NYZ70413.1"/>
    <property type="molecule type" value="Genomic_DNA"/>
</dbReference>
<organism evidence="1 2">
    <name type="scientific">Spartinivicinus marinus</name>
    <dbReference type="NCBI Taxonomy" id="2994442"/>
    <lineage>
        <taxon>Bacteria</taxon>
        <taxon>Pseudomonadati</taxon>
        <taxon>Pseudomonadota</taxon>
        <taxon>Gammaproteobacteria</taxon>
        <taxon>Oceanospirillales</taxon>
        <taxon>Zooshikellaceae</taxon>
        <taxon>Spartinivicinus</taxon>
    </lineage>
</organism>
<dbReference type="AlphaFoldDB" id="A0A853IAQ4"/>
<gene>
    <name evidence="1" type="ORF">H0A36_30845</name>
</gene>
<protein>
    <submittedName>
        <fullName evidence="1">Uncharacterized protein</fullName>
    </submittedName>
</protein>
<accession>A0A853IAQ4</accession>
<proteinExistence type="predicted"/>
<dbReference type="Proteomes" id="UP000569732">
    <property type="component" value="Unassembled WGS sequence"/>
</dbReference>
<comment type="caution">
    <text evidence="1">The sequence shown here is derived from an EMBL/GenBank/DDBJ whole genome shotgun (WGS) entry which is preliminary data.</text>
</comment>
<name>A0A853IAQ4_9GAMM</name>